<accession>A0A7R9HI02</accession>
<reference evidence="1" key="1">
    <citation type="submission" date="2020-11" db="EMBL/GenBank/DDBJ databases">
        <authorList>
            <person name="Tran Van P."/>
        </authorList>
    </citation>
    <scope>NUCLEOTIDE SEQUENCE</scope>
</reference>
<dbReference type="GO" id="GO:0005737">
    <property type="term" value="C:cytoplasm"/>
    <property type="evidence" value="ECO:0007669"/>
    <property type="project" value="TreeGrafter"/>
</dbReference>
<name>A0A7R9HI02_TIMPO</name>
<dbReference type="EMBL" id="OD075540">
    <property type="protein sequence ID" value="CAD7422013.1"/>
    <property type="molecule type" value="Genomic_DNA"/>
</dbReference>
<dbReference type="GO" id="GO:0016020">
    <property type="term" value="C:membrane"/>
    <property type="evidence" value="ECO:0007669"/>
    <property type="project" value="TreeGrafter"/>
</dbReference>
<dbReference type="GO" id="GO:0042277">
    <property type="term" value="F:peptide binding"/>
    <property type="evidence" value="ECO:0007669"/>
    <property type="project" value="TreeGrafter"/>
</dbReference>
<dbReference type="PANTHER" id="PTHR11533">
    <property type="entry name" value="PROTEASE M1 ZINC METALLOPROTEASE"/>
    <property type="match status" value="1"/>
</dbReference>
<dbReference type="GO" id="GO:0008270">
    <property type="term" value="F:zinc ion binding"/>
    <property type="evidence" value="ECO:0007669"/>
    <property type="project" value="TreeGrafter"/>
</dbReference>
<dbReference type="GO" id="GO:0043171">
    <property type="term" value="P:peptide catabolic process"/>
    <property type="evidence" value="ECO:0007669"/>
    <property type="project" value="TreeGrafter"/>
</dbReference>
<protein>
    <submittedName>
        <fullName evidence="1">Uncharacterized protein</fullName>
    </submittedName>
</protein>
<dbReference type="PANTHER" id="PTHR11533:SF294">
    <property type="entry name" value="THYROTROPIN-RELEASING HORMONE-DEGRADING ECTOENZYME"/>
    <property type="match status" value="1"/>
</dbReference>
<evidence type="ECO:0000313" key="1">
    <source>
        <dbReference type="EMBL" id="CAD7422013.1"/>
    </source>
</evidence>
<dbReference type="InterPro" id="IPR050344">
    <property type="entry name" value="Peptidase_M1_aminopeptidases"/>
</dbReference>
<dbReference type="GO" id="GO:0006508">
    <property type="term" value="P:proteolysis"/>
    <property type="evidence" value="ECO:0007669"/>
    <property type="project" value="TreeGrafter"/>
</dbReference>
<dbReference type="Gene3D" id="2.60.40.1910">
    <property type="match status" value="1"/>
</dbReference>
<gene>
    <name evidence="1" type="ORF">TPSB3V08_LOCUS15428</name>
</gene>
<dbReference type="AlphaFoldDB" id="A0A7R9HI02"/>
<dbReference type="GO" id="GO:0070006">
    <property type="term" value="F:metalloaminopeptidase activity"/>
    <property type="evidence" value="ECO:0007669"/>
    <property type="project" value="TreeGrafter"/>
</dbReference>
<organism evidence="1">
    <name type="scientific">Timema poppense</name>
    <name type="common">Walking stick</name>
    <dbReference type="NCBI Taxonomy" id="170557"/>
    <lineage>
        <taxon>Eukaryota</taxon>
        <taxon>Metazoa</taxon>
        <taxon>Ecdysozoa</taxon>
        <taxon>Arthropoda</taxon>
        <taxon>Hexapoda</taxon>
        <taxon>Insecta</taxon>
        <taxon>Pterygota</taxon>
        <taxon>Neoptera</taxon>
        <taxon>Polyneoptera</taxon>
        <taxon>Phasmatodea</taxon>
        <taxon>Timematodea</taxon>
        <taxon>Timematoidea</taxon>
        <taxon>Timematidae</taxon>
        <taxon>Timema</taxon>
    </lineage>
</organism>
<dbReference type="GO" id="GO:0005615">
    <property type="term" value="C:extracellular space"/>
    <property type="evidence" value="ECO:0007669"/>
    <property type="project" value="TreeGrafter"/>
</dbReference>
<sequence>MDTWTLQSGHPVITITRNYISGALTVTQERFYLRRSGDSTDTHDYKWWVPLTYTSNTNRDFLSTTHKNLDGQRKFTDHHQQLSSECQ</sequence>
<proteinExistence type="predicted"/>